<dbReference type="AlphaFoldDB" id="A0AAJ1CC51"/>
<keyword evidence="3 6" id="KW-0808">Transferase</keyword>
<dbReference type="HAMAP" id="MF_01872">
    <property type="entry name" value="tRNA_methyltr_YfiC"/>
    <property type="match status" value="1"/>
</dbReference>
<dbReference type="Pfam" id="PF05175">
    <property type="entry name" value="MTS"/>
    <property type="match status" value="1"/>
</dbReference>
<sequence length="273" mass="29673">MFRFKQFAIRQDRCPMKVGTDGVLLGAWVSVRPSDRRILDIGTGTGLIALMMAQRVPGARITGVDVEDISQARENADASPWGGRVAFVQCPVQEFAPQERFDLVVSNPPFFVGSLTCPDAGRTTARHAVRLPFGDLRDAVVRLLSDDGHFAVVLPADEAVRFIGICRNVLLPVRRTDVRTTPRRAAKRVLLEFVRTPSGDVFPPAAASPPSGFSAAGSGLRSDDPAALSDAVPLFSVPSAPAPDRTELVIGTGVHEQYTPEYRALTRDFYLKF</sequence>
<comment type="subcellular location">
    <subcellularLocation>
        <location evidence="6">Cytoplasm</location>
    </subcellularLocation>
</comment>
<dbReference type="InterPro" id="IPR022882">
    <property type="entry name" value="tRNA_adenine-N6_MeTrfase"/>
</dbReference>
<evidence type="ECO:0000259" key="7">
    <source>
        <dbReference type="Pfam" id="PF05175"/>
    </source>
</evidence>
<keyword evidence="1 6" id="KW-0963">Cytoplasm</keyword>
<dbReference type="InterPro" id="IPR050210">
    <property type="entry name" value="tRNA_Adenine-N(6)_MTase"/>
</dbReference>
<gene>
    <name evidence="8" type="ORF">NE651_02965</name>
</gene>
<comment type="similarity">
    <text evidence="6">Belongs to the methyltransferase superfamily. tRNA (adenine-N(6)-)-methyltransferase family.</text>
</comment>
<accession>A0AAJ1CC51</accession>
<comment type="function">
    <text evidence="6">Specifically methylates the adenine in position 37 of tRNA(1)(Val) (anticodon cmo5UAC).</text>
</comment>
<dbReference type="GO" id="GO:0032259">
    <property type="term" value="P:methylation"/>
    <property type="evidence" value="ECO:0007669"/>
    <property type="project" value="UniProtKB-KW"/>
</dbReference>
<dbReference type="SUPFAM" id="SSF53335">
    <property type="entry name" value="S-adenosyl-L-methionine-dependent methyltransferases"/>
    <property type="match status" value="1"/>
</dbReference>
<evidence type="ECO:0000256" key="1">
    <source>
        <dbReference type="ARBA" id="ARBA00022490"/>
    </source>
</evidence>
<dbReference type="EC" id="2.1.1.223" evidence="6"/>
<evidence type="ECO:0000313" key="9">
    <source>
        <dbReference type="Proteomes" id="UP001205035"/>
    </source>
</evidence>
<dbReference type="GO" id="GO:0003676">
    <property type="term" value="F:nucleic acid binding"/>
    <property type="evidence" value="ECO:0007669"/>
    <property type="project" value="InterPro"/>
</dbReference>
<evidence type="ECO:0000313" key="8">
    <source>
        <dbReference type="EMBL" id="MCQ5081848.1"/>
    </source>
</evidence>
<evidence type="ECO:0000256" key="2">
    <source>
        <dbReference type="ARBA" id="ARBA00022603"/>
    </source>
</evidence>
<keyword evidence="5 6" id="KW-0819">tRNA processing</keyword>
<proteinExistence type="inferred from homology"/>
<dbReference type="Gene3D" id="3.40.50.150">
    <property type="entry name" value="Vaccinia Virus protein VP39"/>
    <property type="match status" value="1"/>
</dbReference>
<dbReference type="PANTHER" id="PTHR47739">
    <property type="entry name" value="TRNA1(VAL) (ADENINE(37)-N6)-METHYLTRANSFERASE"/>
    <property type="match status" value="1"/>
</dbReference>
<organism evidence="8 9">
    <name type="scientific">Alistipes onderdonkii</name>
    <dbReference type="NCBI Taxonomy" id="328813"/>
    <lineage>
        <taxon>Bacteria</taxon>
        <taxon>Pseudomonadati</taxon>
        <taxon>Bacteroidota</taxon>
        <taxon>Bacteroidia</taxon>
        <taxon>Bacteroidales</taxon>
        <taxon>Rikenellaceae</taxon>
        <taxon>Alistipes</taxon>
    </lineage>
</organism>
<dbReference type="InterPro" id="IPR007848">
    <property type="entry name" value="Small_mtfrase_dom"/>
</dbReference>
<name>A0AAJ1CC51_9BACT</name>
<dbReference type="PROSITE" id="PS00092">
    <property type="entry name" value="N6_MTASE"/>
    <property type="match status" value="1"/>
</dbReference>
<comment type="catalytic activity">
    <reaction evidence="6">
        <text>adenosine(37) in tRNA1(Val) + S-adenosyl-L-methionine = N(6)-methyladenosine(37) in tRNA1(Val) + S-adenosyl-L-homocysteine + H(+)</text>
        <dbReference type="Rhea" id="RHEA:43160"/>
        <dbReference type="Rhea" id="RHEA-COMP:10369"/>
        <dbReference type="Rhea" id="RHEA-COMP:10370"/>
        <dbReference type="ChEBI" id="CHEBI:15378"/>
        <dbReference type="ChEBI" id="CHEBI:57856"/>
        <dbReference type="ChEBI" id="CHEBI:59789"/>
        <dbReference type="ChEBI" id="CHEBI:74411"/>
        <dbReference type="ChEBI" id="CHEBI:74449"/>
        <dbReference type="EC" id="2.1.1.223"/>
    </reaction>
</comment>
<evidence type="ECO:0000256" key="3">
    <source>
        <dbReference type="ARBA" id="ARBA00022679"/>
    </source>
</evidence>
<keyword evidence="2 6" id="KW-0489">Methyltransferase</keyword>
<dbReference type="InterPro" id="IPR002052">
    <property type="entry name" value="DNA_methylase_N6_adenine_CS"/>
</dbReference>
<dbReference type="PANTHER" id="PTHR47739:SF1">
    <property type="entry name" value="TRNA1(VAL) (ADENINE(37)-N6)-METHYLTRANSFERASE"/>
    <property type="match status" value="1"/>
</dbReference>
<evidence type="ECO:0000256" key="5">
    <source>
        <dbReference type="ARBA" id="ARBA00022694"/>
    </source>
</evidence>
<dbReference type="GO" id="GO:0016430">
    <property type="term" value="F:tRNA (adenine-N6)-methyltransferase activity"/>
    <property type="evidence" value="ECO:0007669"/>
    <property type="project" value="UniProtKB-UniRule"/>
</dbReference>
<dbReference type="InterPro" id="IPR029063">
    <property type="entry name" value="SAM-dependent_MTases_sf"/>
</dbReference>
<dbReference type="EMBL" id="JANGBQ010000003">
    <property type="protein sequence ID" value="MCQ5081848.1"/>
    <property type="molecule type" value="Genomic_DNA"/>
</dbReference>
<dbReference type="GO" id="GO:0008033">
    <property type="term" value="P:tRNA processing"/>
    <property type="evidence" value="ECO:0007669"/>
    <property type="project" value="UniProtKB-UniRule"/>
</dbReference>
<dbReference type="RefSeq" id="WP_022332269.1">
    <property type="nucleotide sequence ID" value="NZ_DAWDUM010000014.1"/>
</dbReference>
<comment type="caution">
    <text evidence="8">The sequence shown here is derived from an EMBL/GenBank/DDBJ whole genome shotgun (WGS) entry which is preliminary data.</text>
</comment>
<reference evidence="8" key="1">
    <citation type="submission" date="2022-06" db="EMBL/GenBank/DDBJ databases">
        <title>Isolation of gut microbiota from human fecal samples.</title>
        <authorList>
            <person name="Pamer E.G."/>
            <person name="Barat B."/>
            <person name="Waligurski E."/>
            <person name="Medina S."/>
            <person name="Paddock L."/>
            <person name="Mostad J."/>
        </authorList>
    </citation>
    <scope>NUCLEOTIDE SEQUENCE</scope>
    <source>
        <strain evidence="8">DFI.6.22</strain>
    </source>
</reference>
<dbReference type="Proteomes" id="UP001205035">
    <property type="component" value="Unassembled WGS sequence"/>
</dbReference>
<keyword evidence="4 6" id="KW-0949">S-adenosyl-L-methionine</keyword>
<feature type="domain" description="Methyltransferase small" evidence="7">
    <location>
        <begin position="34"/>
        <end position="128"/>
    </location>
</feature>
<evidence type="ECO:0000256" key="4">
    <source>
        <dbReference type="ARBA" id="ARBA00022691"/>
    </source>
</evidence>
<dbReference type="CDD" id="cd02440">
    <property type="entry name" value="AdoMet_MTases"/>
    <property type="match status" value="1"/>
</dbReference>
<dbReference type="GO" id="GO:0005737">
    <property type="term" value="C:cytoplasm"/>
    <property type="evidence" value="ECO:0007669"/>
    <property type="project" value="UniProtKB-SubCell"/>
</dbReference>
<evidence type="ECO:0000256" key="6">
    <source>
        <dbReference type="HAMAP-Rule" id="MF_01872"/>
    </source>
</evidence>
<protein>
    <recommendedName>
        <fullName evidence="6">tRNA1(Val) (adenine(37)-N6)-methyltransferase</fullName>
        <ecNumber evidence="6">2.1.1.223</ecNumber>
    </recommendedName>
    <alternativeName>
        <fullName evidence="6">tRNA m6A37 methyltransferase</fullName>
    </alternativeName>
</protein>